<dbReference type="InterPro" id="IPR004147">
    <property type="entry name" value="ABC1_dom"/>
</dbReference>
<evidence type="ECO:0000313" key="4">
    <source>
        <dbReference type="EMBL" id="GER50078.1"/>
    </source>
</evidence>
<protein>
    <submittedName>
        <fullName evidence="4">Protein kinase superfamily protein</fullName>
    </submittedName>
</protein>
<keyword evidence="4" id="KW-0808">Transferase</keyword>
<dbReference type="Proteomes" id="UP000325081">
    <property type="component" value="Unassembled WGS sequence"/>
</dbReference>
<gene>
    <name evidence="4" type="ORF">STAS_27358</name>
</gene>
<dbReference type="InterPro" id="IPR000719">
    <property type="entry name" value="Prot_kinase_dom"/>
</dbReference>
<comment type="similarity">
    <text evidence="1">Belongs to the protein kinase superfamily. ADCK protein kinase family.</text>
</comment>
<dbReference type="PANTHER" id="PTHR10566">
    <property type="entry name" value="CHAPERONE-ACTIVITY OF BC1 COMPLEX CABC1 -RELATED"/>
    <property type="match status" value="1"/>
</dbReference>
<evidence type="ECO:0000256" key="2">
    <source>
        <dbReference type="SAM" id="MobiDB-lite"/>
    </source>
</evidence>
<evidence type="ECO:0000256" key="1">
    <source>
        <dbReference type="ARBA" id="ARBA00009670"/>
    </source>
</evidence>
<dbReference type="InterPro" id="IPR011009">
    <property type="entry name" value="Kinase-like_dom_sf"/>
</dbReference>
<accession>A0A5A7QYF4</accession>
<organism evidence="4 5">
    <name type="scientific">Striga asiatica</name>
    <name type="common">Asiatic witchweed</name>
    <name type="synonym">Buchnera asiatica</name>
    <dbReference type="NCBI Taxonomy" id="4170"/>
    <lineage>
        <taxon>Eukaryota</taxon>
        <taxon>Viridiplantae</taxon>
        <taxon>Streptophyta</taxon>
        <taxon>Embryophyta</taxon>
        <taxon>Tracheophyta</taxon>
        <taxon>Spermatophyta</taxon>
        <taxon>Magnoliopsida</taxon>
        <taxon>eudicotyledons</taxon>
        <taxon>Gunneridae</taxon>
        <taxon>Pentapetalae</taxon>
        <taxon>asterids</taxon>
        <taxon>lamiids</taxon>
        <taxon>Lamiales</taxon>
        <taxon>Orobanchaceae</taxon>
        <taxon>Buchnereae</taxon>
        <taxon>Striga</taxon>
    </lineage>
</organism>
<feature type="domain" description="Protein kinase" evidence="3">
    <location>
        <begin position="258"/>
        <end position="609"/>
    </location>
</feature>
<dbReference type="OrthoDB" id="427480at2759"/>
<evidence type="ECO:0000259" key="3">
    <source>
        <dbReference type="PROSITE" id="PS50011"/>
    </source>
</evidence>
<dbReference type="GO" id="GO:0009507">
    <property type="term" value="C:chloroplast"/>
    <property type="evidence" value="ECO:0007669"/>
    <property type="project" value="TreeGrafter"/>
</dbReference>
<dbReference type="InterPro" id="IPR050154">
    <property type="entry name" value="UbiB_kinase"/>
</dbReference>
<dbReference type="PANTHER" id="PTHR10566:SF117">
    <property type="entry name" value="UNUSUAL PROTEIN KINASE-RELATED"/>
    <property type="match status" value="1"/>
</dbReference>
<dbReference type="GO" id="GO:0004672">
    <property type="term" value="F:protein kinase activity"/>
    <property type="evidence" value="ECO:0007669"/>
    <property type="project" value="InterPro"/>
</dbReference>
<dbReference type="Pfam" id="PF03109">
    <property type="entry name" value="ABC1"/>
    <property type="match status" value="1"/>
</dbReference>
<name>A0A5A7QYF4_STRAF</name>
<proteinExistence type="inferred from homology"/>
<reference evidence="5" key="1">
    <citation type="journal article" date="2019" name="Curr. Biol.">
        <title>Genome Sequence of Striga asiatica Provides Insight into the Evolution of Plant Parasitism.</title>
        <authorList>
            <person name="Yoshida S."/>
            <person name="Kim S."/>
            <person name="Wafula E.K."/>
            <person name="Tanskanen J."/>
            <person name="Kim Y.M."/>
            <person name="Honaas L."/>
            <person name="Yang Z."/>
            <person name="Spallek T."/>
            <person name="Conn C.E."/>
            <person name="Ichihashi Y."/>
            <person name="Cheong K."/>
            <person name="Cui S."/>
            <person name="Der J.P."/>
            <person name="Gundlach H."/>
            <person name="Jiao Y."/>
            <person name="Hori C."/>
            <person name="Ishida J.K."/>
            <person name="Kasahara H."/>
            <person name="Kiba T."/>
            <person name="Kim M.S."/>
            <person name="Koo N."/>
            <person name="Laohavisit A."/>
            <person name="Lee Y.H."/>
            <person name="Lumba S."/>
            <person name="McCourt P."/>
            <person name="Mortimer J.C."/>
            <person name="Mutuku J.M."/>
            <person name="Nomura T."/>
            <person name="Sasaki-Sekimoto Y."/>
            <person name="Seto Y."/>
            <person name="Wang Y."/>
            <person name="Wakatake T."/>
            <person name="Sakakibara H."/>
            <person name="Demura T."/>
            <person name="Yamaguchi S."/>
            <person name="Yoneyama K."/>
            <person name="Manabe R.I."/>
            <person name="Nelson D.C."/>
            <person name="Schulman A.H."/>
            <person name="Timko M.P."/>
            <person name="dePamphilis C.W."/>
            <person name="Choi D."/>
            <person name="Shirasu K."/>
        </authorList>
    </citation>
    <scope>NUCLEOTIDE SEQUENCE [LARGE SCALE GENOMIC DNA]</scope>
    <source>
        <strain evidence="5">cv. UVA1</strain>
    </source>
</reference>
<dbReference type="PROSITE" id="PS50011">
    <property type="entry name" value="PROTEIN_KINASE_DOM"/>
    <property type="match status" value="1"/>
</dbReference>
<comment type="caution">
    <text evidence="4">The sequence shown here is derived from an EMBL/GenBank/DDBJ whole genome shotgun (WGS) entry which is preliminary data.</text>
</comment>
<dbReference type="EMBL" id="BKCP01009070">
    <property type="protein sequence ID" value="GER50078.1"/>
    <property type="molecule type" value="Genomic_DNA"/>
</dbReference>
<dbReference type="SUPFAM" id="SSF56112">
    <property type="entry name" value="Protein kinase-like (PK-like)"/>
    <property type="match status" value="1"/>
</dbReference>
<sequence>MDAAAQLVYCGIDPLHRTSTSYGKSRSRRFFPRIKRNSVVRAIATEPRPSSDTKQTKVIDESPKTASYKPVNGASSRMQDVSKEIKRVRAQMEENEQLAILMQGLRGQNLNDTLFADDSIKLRLVEVDESSEFLPLVYDPDSIAAYWGKRPRAVATRIVQLLSVAGGFLSRLIWDLVNNKIKENEVARAIELREIVTSLGPAYIKLGQALSIRPDILSPSAMTELQKLCDKVPSFPDDVAMALIEEELGQPWYNVYSELSPSPIAAASLGQVYKGRLKENGDLVAVKVQRPFVLETVTIDLFIIRNLGLVLRKFPQISIDVVGLVDEWAARFFEELDYVNEGENGTLFAEMMKKDLPQVVVPKTYNKYTARKVLTTQWIDGEKLSQSTESDVGELVNVGVICYLKQLLDTGFFHADPHPGNLIRTPEGKLAILDFGLVTKLTDDQKYGMIEAIAHLIHRDYGAIVKDFVKLGFIPEGVNLEPILPVLAKVFDQALEGGGAKNINFQELASDLAQITFDYPFRIPPYFALIIRAIGVLEGIALVGNPEFAIVDEAYPYIAQNSIIHECVEQVSLLVPPELVLSQPMGQSSLPLVLSNSSIWRYEGVNLFFLVLCGLQRLLTDESPRLRSALRYTIYGKSGVFDAERFIDVMQAFENFIDAAKSGGGENLNGRMAELGILQNRTNNLLPGFTPSASQAQPIQTRAALGFLLSDKGNFFTEFLLDEIVKGIDAITREQLVQVMALLGIGNVTPVFSLVPTLGPIRTSALLPTITEEDKVILNNVQKIIEFLTDGTVASSNQGVNVPRVIQELLPVLPGLSAKVLPEVISRLSSRVLARVIRDTLL</sequence>
<feature type="compositionally biased region" description="Basic and acidic residues" evidence="2">
    <location>
        <begin position="49"/>
        <end position="63"/>
    </location>
</feature>
<dbReference type="AlphaFoldDB" id="A0A5A7QYF4"/>
<evidence type="ECO:0000313" key="5">
    <source>
        <dbReference type="Proteomes" id="UP000325081"/>
    </source>
</evidence>
<dbReference type="CDD" id="cd05121">
    <property type="entry name" value="ABC1_ADCK3-like"/>
    <property type="match status" value="1"/>
</dbReference>
<keyword evidence="4" id="KW-0418">Kinase</keyword>
<keyword evidence="5" id="KW-1185">Reference proteome</keyword>
<feature type="region of interest" description="Disordered" evidence="2">
    <location>
        <begin position="45"/>
        <end position="75"/>
    </location>
</feature>
<dbReference type="GO" id="GO:0005524">
    <property type="term" value="F:ATP binding"/>
    <property type="evidence" value="ECO:0007669"/>
    <property type="project" value="InterPro"/>
</dbReference>